<proteinExistence type="predicted"/>
<keyword evidence="2" id="KW-1185">Reference proteome</keyword>
<evidence type="ECO:0000313" key="1">
    <source>
        <dbReference type="EMBL" id="SMP21321.1"/>
    </source>
</evidence>
<protein>
    <submittedName>
        <fullName evidence="1">Uncharacterized protein</fullName>
    </submittedName>
</protein>
<gene>
    <name evidence="1" type="ORF">SAMN06265367_103279</name>
</gene>
<evidence type="ECO:0000313" key="2">
    <source>
        <dbReference type="Proteomes" id="UP001157915"/>
    </source>
</evidence>
<dbReference type="Proteomes" id="UP001157915">
    <property type="component" value="Unassembled WGS sequence"/>
</dbReference>
<reference evidence="1 2" key="1">
    <citation type="submission" date="2017-05" db="EMBL/GenBank/DDBJ databases">
        <authorList>
            <person name="Varghese N."/>
            <person name="Submissions S."/>
        </authorList>
    </citation>
    <scope>NUCLEOTIDE SEQUENCE [LARGE SCALE GENOMIC DNA]</scope>
    <source>
        <strain evidence="1 2">DSM 15360</strain>
    </source>
</reference>
<dbReference type="EMBL" id="FXUA01000003">
    <property type="protein sequence ID" value="SMP21321.1"/>
    <property type="molecule type" value="Genomic_DNA"/>
</dbReference>
<sequence>MNHNSKINYQFHDPTEGIVKLLKTFIQTQ</sequence>
<organism evidence="1 2">
    <name type="scientific">Algoriphagus winogradskyi</name>
    <dbReference type="NCBI Taxonomy" id="237017"/>
    <lineage>
        <taxon>Bacteria</taxon>
        <taxon>Pseudomonadati</taxon>
        <taxon>Bacteroidota</taxon>
        <taxon>Cytophagia</taxon>
        <taxon>Cytophagales</taxon>
        <taxon>Cyclobacteriaceae</taxon>
        <taxon>Algoriphagus</taxon>
    </lineage>
</organism>
<comment type="caution">
    <text evidence="1">The sequence shown here is derived from an EMBL/GenBank/DDBJ whole genome shotgun (WGS) entry which is preliminary data.</text>
</comment>
<name>A0ABY1NXQ5_9BACT</name>
<accession>A0ABY1NXQ5</accession>